<evidence type="ECO:0000259" key="11">
    <source>
        <dbReference type="SMART" id="SM00451"/>
    </source>
</evidence>
<dbReference type="InterPro" id="IPR003604">
    <property type="entry name" value="Matrin/U1-like-C_Znf_C2H2"/>
</dbReference>
<evidence type="ECO:0000256" key="6">
    <source>
        <dbReference type="ARBA" id="ARBA00022771"/>
    </source>
</evidence>
<evidence type="ECO:0000313" key="12">
    <source>
        <dbReference type="EMBL" id="CAD8549962.1"/>
    </source>
</evidence>
<comment type="similarity">
    <text evidence="9">Belongs to the ZNF593/BUD20 C2H2-type zinc-finger protein family.</text>
</comment>
<keyword evidence="8" id="KW-0539">Nucleus</keyword>
<dbReference type="InterPro" id="IPR036236">
    <property type="entry name" value="Znf_C2H2_sf"/>
</dbReference>
<dbReference type="GO" id="GO:0008270">
    <property type="term" value="F:zinc ion binding"/>
    <property type="evidence" value="ECO:0007669"/>
    <property type="project" value="UniProtKB-KW"/>
</dbReference>
<evidence type="ECO:0000256" key="7">
    <source>
        <dbReference type="ARBA" id="ARBA00022833"/>
    </source>
</evidence>
<keyword evidence="6" id="KW-0863">Zinc-finger</keyword>
<sequence length="127" mass="14149">MRGGRKVKGGGKSRTNKDHRSLKRTIHKGRWDDICADELREERISAVLAIKTEVDPDKPGLGQFYCVACSRYCISDKALQAHNATPKHRRRLKMLRTERPYSHKEANAAAGRGDADAGCRAAVMSTD</sequence>
<feature type="region of interest" description="Disordered" evidence="10">
    <location>
        <begin position="1"/>
        <end position="23"/>
    </location>
</feature>
<organism evidence="12">
    <name type="scientific">Calcidiscus leptoporus</name>
    <dbReference type="NCBI Taxonomy" id="127549"/>
    <lineage>
        <taxon>Eukaryota</taxon>
        <taxon>Haptista</taxon>
        <taxon>Haptophyta</taxon>
        <taxon>Prymnesiophyceae</taxon>
        <taxon>Coccolithales</taxon>
        <taxon>Calcidiscaceae</taxon>
        <taxon>Calcidiscus</taxon>
    </lineage>
</organism>
<comment type="subcellular location">
    <subcellularLocation>
        <location evidence="2">Cytoplasm</location>
    </subcellularLocation>
    <subcellularLocation>
        <location evidence="1">Nucleus</location>
    </subcellularLocation>
</comment>
<dbReference type="SMART" id="SM00451">
    <property type="entry name" value="ZnF_U1"/>
    <property type="match status" value="1"/>
</dbReference>
<dbReference type="AlphaFoldDB" id="A0A7S0JF32"/>
<evidence type="ECO:0000256" key="5">
    <source>
        <dbReference type="ARBA" id="ARBA00022723"/>
    </source>
</evidence>
<feature type="domain" description="U1-type" evidence="11">
    <location>
        <begin position="61"/>
        <end position="95"/>
    </location>
</feature>
<gene>
    <name evidence="12" type="ORF">CLEP1334_LOCUS25252</name>
</gene>
<keyword evidence="4" id="KW-0690">Ribosome biogenesis</keyword>
<keyword evidence="5" id="KW-0479">Metal-binding</keyword>
<keyword evidence="7" id="KW-0862">Zinc</keyword>
<protein>
    <recommendedName>
        <fullName evidence="11">U1-type domain-containing protein</fullName>
    </recommendedName>
</protein>
<dbReference type="PANTHER" id="PTHR46095">
    <property type="entry name" value="ZINC FINGER PROTEIN 593"/>
    <property type="match status" value="1"/>
</dbReference>
<dbReference type="GO" id="GO:0042254">
    <property type="term" value="P:ribosome biogenesis"/>
    <property type="evidence" value="ECO:0007669"/>
    <property type="project" value="UniProtKB-KW"/>
</dbReference>
<evidence type="ECO:0000256" key="4">
    <source>
        <dbReference type="ARBA" id="ARBA00022517"/>
    </source>
</evidence>
<accession>A0A7S0JF32</accession>
<reference evidence="12" key="1">
    <citation type="submission" date="2021-01" db="EMBL/GenBank/DDBJ databases">
        <authorList>
            <person name="Corre E."/>
            <person name="Pelletier E."/>
            <person name="Niang G."/>
            <person name="Scheremetjew M."/>
            <person name="Finn R."/>
            <person name="Kale V."/>
            <person name="Holt S."/>
            <person name="Cochrane G."/>
            <person name="Meng A."/>
            <person name="Brown T."/>
            <person name="Cohen L."/>
        </authorList>
    </citation>
    <scope>NUCLEOTIDE SEQUENCE</scope>
    <source>
        <strain evidence="12">RCC1130</strain>
    </source>
</reference>
<dbReference type="GO" id="GO:0003676">
    <property type="term" value="F:nucleic acid binding"/>
    <property type="evidence" value="ECO:0007669"/>
    <property type="project" value="InterPro"/>
</dbReference>
<dbReference type="FunFam" id="3.30.160.60:FF:000299">
    <property type="entry name" value="Zinc finger protein 593"/>
    <property type="match status" value="1"/>
</dbReference>
<dbReference type="GO" id="GO:0043021">
    <property type="term" value="F:ribonucleoprotein complex binding"/>
    <property type="evidence" value="ECO:0007669"/>
    <property type="project" value="UniProtKB-ARBA"/>
</dbReference>
<dbReference type="InterPro" id="IPR051879">
    <property type="entry name" value="C2H2-ZF_Maturation_Protein"/>
</dbReference>
<feature type="compositionally biased region" description="Basic residues" evidence="10">
    <location>
        <begin position="1"/>
        <end position="11"/>
    </location>
</feature>
<dbReference type="GO" id="GO:0005737">
    <property type="term" value="C:cytoplasm"/>
    <property type="evidence" value="ECO:0007669"/>
    <property type="project" value="UniProtKB-SubCell"/>
</dbReference>
<name>A0A7S0JF32_9EUKA</name>
<evidence type="ECO:0000256" key="9">
    <source>
        <dbReference type="ARBA" id="ARBA00038064"/>
    </source>
</evidence>
<evidence type="ECO:0000256" key="8">
    <source>
        <dbReference type="ARBA" id="ARBA00023242"/>
    </source>
</evidence>
<proteinExistence type="inferred from homology"/>
<evidence type="ECO:0000256" key="10">
    <source>
        <dbReference type="SAM" id="MobiDB-lite"/>
    </source>
</evidence>
<keyword evidence="3" id="KW-0963">Cytoplasm</keyword>
<evidence type="ECO:0000256" key="3">
    <source>
        <dbReference type="ARBA" id="ARBA00022490"/>
    </source>
</evidence>
<evidence type="ECO:0000256" key="2">
    <source>
        <dbReference type="ARBA" id="ARBA00004496"/>
    </source>
</evidence>
<evidence type="ECO:0000256" key="1">
    <source>
        <dbReference type="ARBA" id="ARBA00004123"/>
    </source>
</evidence>
<dbReference type="GO" id="GO:0005634">
    <property type="term" value="C:nucleus"/>
    <property type="evidence" value="ECO:0007669"/>
    <property type="project" value="UniProtKB-SubCell"/>
</dbReference>
<dbReference type="Pfam" id="PF12171">
    <property type="entry name" value="zf-C2H2_jaz"/>
    <property type="match status" value="1"/>
</dbReference>
<dbReference type="EMBL" id="HBER01050497">
    <property type="protein sequence ID" value="CAD8549962.1"/>
    <property type="molecule type" value="Transcribed_RNA"/>
</dbReference>
<dbReference type="Gene3D" id="3.30.160.60">
    <property type="entry name" value="Classic Zinc Finger"/>
    <property type="match status" value="1"/>
</dbReference>
<dbReference type="PANTHER" id="PTHR46095:SF1">
    <property type="entry name" value="ZINC FINGER PROTEIN 593"/>
    <property type="match status" value="1"/>
</dbReference>
<dbReference type="InterPro" id="IPR022755">
    <property type="entry name" value="Znf_C2H2_jaz"/>
</dbReference>
<dbReference type="SUPFAM" id="SSF57667">
    <property type="entry name" value="beta-beta-alpha zinc fingers"/>
    <property type="match status" value="1"/>
</dbReference>